<accession>A0ABS9TV02</accession>
<dbReference type="EMBL" id="JAKXMK010000070">
    <property type="protein sequence ID" value="MCH6172390.1"/>
    <property type="molecule type" value="Genomic_DNA"/>
</dbReference>
<reference evidence="1 2" key="1">
    <citation type="submission" date="2022-03" db="EMBL/GenBank/DDBJ databases">
        <title>Pseudonocardia alaer sp. nov., a novel actinomycete isolated from reed forest soil.</title>
        <authorList>
            <person name="Wang L."/>
        </authorList>
    </citation>
    <scope>NUCLEOTIDE SEQUENCE [LARGE SCALE GENOMIC DNA]</scope>
    <source>
        <strain evidence="1 2">Y-16303</strain>
    </source>
</reference>
<dbReference type="Proteomes" id="UP001299970">
    <property type="component" value="Unassembled WGS sequence"/>
</dbReference>
<proteinExistence type="predicted"/>
<name>A0ABS9TV02_9PSEU</name>
<evidence type="ECO:0000313" key="1">
    <source>
        <dbReference type="EMBL" id="MCH6172390.1"/>
    </source>
</evidence>
<protein>
    <submittedName>
        <fullName evidence="1">Uncharacterized protein</fullName>
    </submittedName>
</protein>
<gene>
    <name evidence="1" type="ORF">MMF94_42540</name>
</gene>
<evidence type="ECO:0000313" key="2">
    <source>
        <dbReference type="Proteomes" id="UP001299970"/>
    </source>
</evidence>
<keyword evidence="2" id="KW-1185">Reference proteome</keyword>
<sequence>MIDYIDAHRGEFGVEPIRRVLAAAGVPIVNPGPAFGTVLDDSVAGAIDGVGGRRDRQSVRAVDPAVAQGGVTRVTGSRRRRPSSVPTR</sequence>
<comment type="caution">
    <text evidence="1">The sequence shown here is derived from an EMBL/GenBank/DDBJ whole genome shotgun (WGS) entry which is preliminary data.</text>
</comment>
<organism evidence="1 2">
    <name type="scientific">Pseudonocardia alaniniphila</name>
    <dbReference type="NCBI Taxonomy" id="75291"/>
    <lineage>
        <taxon>Bacteria</taxon>
        <taxon>Bacillati</taxon>
        <taxon>Actinomycetota</taxon>
        <taxon>Actinomycetes</taxon>
        <taxon>Pseudonocardiales</taxon>
        <taxon>Pseudonocardiaceae</taxon>
        <taxon>Pseudonocardia</taxon>
    </lineage>
</organism>